<keyword evidence="4" id="KW-0732">Signal</keyword>
<evidence type="ECO:0000256" key="4">
    <source>
        <dbReference type="ARBA" id="ARBA00022729"/>
    </source>
</evidence>
<dbReference type="GO" id="GO:0007218">
    <property type="term" value="P:neuropeptide signaling pathway"/>
    <property type="evidence" value="ECO:0007669"/>
    <property type="project" value="UniProtKB-KW"/>
</dbReference>
<protein>
    <submittedName>
        <fullName evidence="7">Uncharacterized protein</fullName>
    </submittedName>
</protein>
<keyword evidence="8" id="KW-1185">Reference proteome</keyword>
<dbReference type="PANTHER" id="PTHR14403:SF6">
    <property type="entry name" value="PRO-FMRFAMIDE-RELATED NEUROPEPTIDE VF"/>
    <property type="match status" value="1"/>
</dbReference>
<dbReference type="PANTHER" id="PTHR14403">
    <property type="entry name" value="RFAMIDE PEPTIDE GONADOTROPIN INHIBITORY HORMONE"/>
    <property type="match status" value="1"/>
</dbReference>
<keyword evidence="5" id="KW-0027">Amidation</keyword>
<dbReference type="Proteomes" id="UP001187343">
    <property type="component" value="Unassembled WGS sequence"/>
</dbReference>
<evidence type="ECO:0000256" key="6">
    <source>
        <dbReference type="ARBA" id="ARBA00023320"/>
    </source>
</evidence>
<evidence type="ECO:0000313" key="8">
    <source>
        <dbReference type="Proteomes" id="UP001187343"/>
    </source>
</evidence>
<dbReference type="GO" id="GO:0005102">
    <property type="term" value="F:signaling receptor binding"/>
    <property type="evidence" value="ECO:0007669"/>
    <property type="project" value="TreeGrafter"/>
</dbReference>
<dbReference type="EMBL" id="JAUYZG010000015">
    <property type="protein sequence ID" value="KAK2887403.1"/>
    <property type="molecule type" value="Genomic_DNA"/>
</dbReference>
<evidence type="ECO:0000256" key="1">
    <source>
        <dbReference type="ARBA" id="ARBA00004613"/>
    </source>
</evidence>
<name>A0AA88THJ4_9TELE</name>
<dbReference type="GO" id="GO:0032277">
    <property type="term" value="P:negative regulation of gonadotropin secretion"/>
    <property type="evidence" value="ECO:0007669"/>
    <property type="project" value="TreeGrafter"/>
</dbReference>
<reference evidence="7" key="1">
    <citation type="submission" date="2023-08" db="EMBL/GenBank/DDBJ databases">
        <title>Chromosome-level Genome Assembly of mud carp (Cirrhinus molitorella).</title>
        <authorList>
            <person name="Liu H."/>
        </authorList>
    </citation>
    <scope>NUCLEOTIDE SEQUENCE</scope>
    <source>
        <strain evidence="7">Prfri</strain>
        <tissue evidence="7">Muscle</tissue>
    </source>
</reference>
<dbReference type="InterPro" id="IPR026297">
    <property type="entry name" value="FMRFamide-related/fGRP"/>
</dbReference>
<comment type="subcellular location">
    <subcellularLocation>
        <location evidence="1">Secreted</location>
    </subcellularLocation>
</comment>
<accession>A0AA88THJ4</accession>
<evidence type="ECO:0000256" key="5">
    <source>
        <dbReference type="ARBA" id="ARBA00022815"/>
    </source>
</evidence>
<gene>
    <name evidence="7" type="ORF">Q8A67_015631</name>
</gene>
<evidence type="ECO:0000313" key="7">
    <source>
        <dbReference type="EMBL" id="KAK2887403.1"/>
    </source>
</evidence>
<sequence>MSYFTLLFLALSILSSFMLREVTALRLPLPDDGDPDRFTWGQFPENAQEIPRSLEIKDFTLNVAPTSGRVSSPTILRLHPIVTKPTHLHANLPLRFGRETQMTSRERASKSNINLPQRFGRSCTMCARSVNGPSATLPQRFGRRNMYGLDPFRALSLYTRTPESPFPKERTQVQDYMFERVEDSEETIKNTDYTALE</sequence>
<keyword evidence="3" id="KW-0964">Secreted</keyword>
<organism evidence="7 8">
    <name type="scientific">Cirrhinus molitorella</name>
    <name type="common">mud carp</name>
    <dbReference type="NCBI Taxonomy" id="172907"/>
    <lineage>
        <taxon>Eukaryota</taxon>
        <taxon>Metazoa</taxon>
        <taxon>Chordata</taxon>
        <taxon>Craniata</taxon>
        <taxon>Vertebrata</taxon>
        <taxon>Euteleostomi</taxon>
        <taxon>Actinopterygii</taxon>
        <taxon>Neopterygii</taxon>
        <taxon>Teleostei</taxon>
        <taxon>Ostariophysi</taxon>
        <taxon>Cypriniformes</taxon>
        <taxon>Cyprinidae</taxon>
        <taxon>Labeoninae</taxon>
        <taxon>Labeonini</taxon>
        <taxon>Cirrhinus</taxon>
    </lineage>
</organism>
<evidence type="ECO:0000256" key="2">
    <source>
        <dbReference type="ARBA" id="ARBA00006356"/>
    </source>
</evidence>
<comment type="similarity">
    <text evidence="2">Belongs to the FARP (FMRFamide related peptide) family.</text>
</comment>
<dbReference type="GO" id="GO:0005576">
    <property type="term" value="C:extracellular region"/>
    <property type="evidence" value="ECO:0007669"/>
    <property type="project" value="UniProtKB-SubCell"/>
</dbReference>
<comment type="caution">
    <text evidence="7">The sequence shown here is derived from an EMBL/GenBank/DDBJ whole genome shotgun (WGS) entry which is preliminary data.</text>
</comment>
<dbReference type="AlphaFoldDB" id="A0AA88THJ4"/>
<keyword evidence="6" id="KW-0527">Neuropeptide</keyword>
<proteinExistence type="inferred from homology"/>
<evidence type="ECO:0000256" key="3">
    <source>
        <dbReference type="ARBA" id="ARBA00022525"/>
    </source>
</evidence>